<feature type="chain" id="PRO_5015619302" evidence="1">
    <location>
        <begin position="18"/>
        <end position="109"/>
    </location>
</feature>
<dbReference type="AlphaFoldDB" id="A0A2T2N164"/>
<accession>A0A2T2N164</accession>
<evidence type="ECO:0000313" key="2">
    <source>
        <dbReference type="EMBL" id="PSN59173.1"/>
    </source>
</evidence>
<protein>
    <submittedName>
        <fullName evidence="2">Uncharacterized protein</fullName>
    </submittedName>
</protein>
<evidence type="ECO:0000256" key="1">
    <source>
        <dbReference type="SAM" id="SignalP"/>
    </source>
</evidence>
<gene>
    <name evidence="2" type="ORF">BS50DRAFT_262461</name>
</gene>
<name>A0A2T2N164_CORCC</name>
<proteinExistence type="predicted"/>
<keyword evidence="3" id="KW-1185">Reference proteome</keyword>
<sequence length="109" mass="11246">MHVRLVCLVTLFTLSNAHINPRLDLEIPPEVQSLADSAGSRASSAMGELQSVFSSVASSIPSKLKSDIQEILPTDVPGVSSSGAVSNMAPGPPLVHGAVGVAAAWHLLH</sequence>
<dbReference type="EMBL" id="KZ678163">
    <property type="protein sequence ID" value="PSN59173.1"/>
    <property type="molecule type" value="Genomic_DNA"/>
</dbReference>
<keyword evidence="1" id="KW-0732">Signal</keyword>
<organism evidence="2 3">
    <name type="scientific">Corynespora cassiicola Philippines</name>
    <dbReference type="NCBI Taxonomy" id="1448308"/>
    <lineage>
        <taxon>Eukaryota</taxon>
        <taxon>Fungi</taxon>
        <taxon>Dikarya</taxon>
        <taxon>Ascomycota</taxon>
        <taxon>Pezizomycotina</taxon>
        <taxon>Dothideomycetes</taxon>
        <taxon>Pleosporomycetidae</taxon>
        <taxon>Pleosporales</taxon>
        <taxon>Corynesporascaceae</taxon>
        <taxon>Corynespora</taxon>
    </lineage>
</organism>
<reference evidence="2 3" key="1">
    <citation type="journal article" date="2018" name="Front. Microbiol.">
        <title>Genome-Wide Analysis of Corynespora cassiicola Leaf Fall Disease Putative Effectors.</title>
        <authorList>
            <person name="Lopez D."/>
            <person name="Ribeiro S."/>
            <person name="Label P."/>
            <person name="Fumanal B."/>
            <person name="Venisse J.S."/>
            <person name="Kohler A."/>
            <person name="de Oliveira R.R."/>
            <person name="Labutti K."/>
            <person name="Lipzen A."/>
            <person name="Lail K."/>
            <person name="Bauer D."/>
            <person name="Ohm R.A."/>
            <person name="Barry K.W."/>
            <person name="Spatafora J."/>
            <person name="Grigoriev I.V."/>
            <person name="Martin F.M."/>
            <person name="Pujade-Renaud V."/>
        </authorList>
    </citation>
    <scope>NUCLEOTIDE SEQUENCE [LARGE SCALE GENOMIC DNA]</scope>
    <source>
        <strain evidence="2 3">Philippines</strain>
    </source>
</reference>
<dbReference type="Proteomes" id="UP000240883">
    <property type="component" value="Unassembled WGS sequence"/>
</dbReference>
<evidence type="ECO:0000313" key="3">
    <source>
        <dbReference type="Proteomes" id="UP000240883"/>
    </source>
</evidence>
<feature type="signal peptide" evidence="1">
    <location>
        <begin position="1"/>
        <end position="17"/>
    </location>
</feature>